<feature type="domain" description="AAA+ ATPase" evidence="14">
    <location>
        <begin position="301"/>
        <end position="445"/>
    </location>
</feature>
<dbReference type="Pfam" id="PF08740">
    <property type="entry name" value="BCS1_N"/>
    <property type="match status" value="1"/>
</dbReference>
<dbReference type="GO" id="GO:0005524">
    <property type="term" value="F:ATP binding"/>
    <property type="evidence" value="ECO:0007669"/>
    <property type="project" value="UniProtKB-KW"/>
</dbReference>
<evidence type="ECO:0000256" key="8">
    <source>
        <dbReference type="ARBA" id="ARBA00022989"/>
    </source>
</evidence>
<comment type="subcellular location">
    <subcellularLocation>
        <location evidence="1">Mitochondrion inner membrane</location>
        <topology evidence="1">Single-pass membrane protein</topology>
    </subcellularLocation>
</comment>
<evidence type="ECO:0000259" key="15">
    <source>
        <dbReference type="SMART" id="SM01024"/>
    </source>
</evidence>
<keyword evidence="10" id="KW-0472">Membrane</keyword>
<dbReference type="InterPro" id="IPR003593">
    <property type="entry name" value="AAA+_ATPase"/>
</dbReference>
<dbReference type="CDD" id="cd19510">
    <property type="entry name" value="RecA-like_BCS1"/>
    <property type="match status" value="1"/>
</dbReference>
<dbReference type="STRING" id="289078.A0A2X0MEX9"/>
<dbReference type="FunFam" id="3.40.50.300:FF:000768">
    <property type="entry name" value="Probable mitochondrial chaperone bcs1"/>
    <property type="match status" value="1"/>
</dbReference>
<evidence type="ECO:0000256" key="2">
    <source>
        <dbReference type="ARBA" id="ARBA00007448"/>
    </source>
</evidence>
<sequence length="535" mass="58969">MSSSSTSSGKLPFELESILTSSATNPSHAVPSTPSSSNGTVSTASGGMDSIAASSANKGWIASMLDSNPIFSAGFGLMAVGVGLTFLRRSAVQIGTLAQRRLLVSLEISSKDASYLWFLQWMSQQAAKQASLSQKPLRRIGWDLDGLASRLKSHELAVETKYEQRGDGSSSAEFSLVPGPGTHYFRYRKAWFQVKRERATNMLDLNSGTPWETVTLTTLSRDRQLFSSLLTEARSLAQSAQLGRTVIYTAWGTEWRPFGRPRMRRALESVVLDKGVKERIVGDVEAFMKRGSWYFKRGIPYRRGYLLHGPPGSGKSSFIQALAGSLEYNICVLNLSERGLTDDKLNHLLANAPERSLVLLEDIDAAFSSPTATSMTGEGNARTRSTEQGFNANVTFSGLLNALDGVASSTSQRILFLTTNHIDRLDPALIRPGRVDLKVYVSDATGWQVGELYQRFYSKSSEDSEGVEEGTLREWKEELMRKVERDVENGTRVSMAAVQGHFIRNGARGALDGWERLVEEVKEDKEVRLRFASSF</sequence>
<evidence type="ECO:0000256" key="9">
    <source>
        <dbReference type="ARBA" id="ARBA00023128"/>
    </source>
</evidence>
<dbReference type="InterPro" id="IPR050747">
    <property type="entry name" value="Mitochondrial_chaperone_BCS1"/>
</dbReference>
<dbReference type="Pfam" id="PF25426">
    <property type="entry name" value="AAA_lid_BCS1"/>
    <property type="match status" value="1"/>
</dbReference>
<evidence type="ECO:0000256" key="4">
    <source>
        <dbReference type="ARBA" id="ARBA00022741"/>
    </source>
</evidence>
<comment type="catalytic activity">
    <reaction evidence="11">
        <text>ATP + H2O = ADP + phosphate + H(+)</text>
        <dbReference type="Rhea" id="RHEA:13065"/>
        <dbReference type="ChEBI" id="CHEBI:15377"/>
        <dbReference type="ChEBI" id="CHEBI:15378"/>
        <dbReference type="ChEBI" id="CHEBI:30616"/>
        <dbReference type="ChEBI" id="CHEBI:43474"/>
        <dbReference type="ChEBI" id="CHEBI:456216"/>
    </reaction>
    <physiologicalReaction direction="left-to-right" evidence="11">
        <dbReference type="Rhea" id="RHEA:13066"/>
    </physiologicalReaction>
</comment>
<evidence type="ECO:0000256" key="11">
    <source>
        <dbReference type="ARBA" id="ARBA00048778"/>
    </source>
</evidence>
<keyword evidence="4 12" id="KW-0547">Nucleotide-binding</keyword>
<evidence type="ECO:0000313" key="17">
    <source>
        <dbReference type="Proteomes" id="UP000249723"/>
    </source>
</evidence>
<dbReference type="SMART" id="SM00382">
    <property type="entry name" value="AAA"/>
    <property type="match status" value="1"/>
</dbReference>
<accession>A0A2X0MEX9</accession>
<evidence type="ECO:0000256" key="3">
    <source>
        <dbReference type="ARBA" id="ARBA00022692"/>
    </source>
</evidence>
<dbReference type="AlphaFoldDB" id="A0A2X0MEX9"/>
<dbReference type="EMBL" id="FMWP01000107">
    <property type="protein sequence ID" value="SDA00785.1"/>
    <property type="molecule type" value="Genomic_DNA"/>
</dbReference>
<dbReference type="SMART" id="SM01024">
    <property type="entry name" value="BCS1_N"/>
    <property type="match status" value="1"/>
</dbReference>
<dbReference type="InterPro" id="IPR014851">
    <property type="entry name" value="BCS1_N"/>
</dbReference>
<keyword evidence="9" id="KW-0496">Mitochondrion</keyword>
<evidence type="ECO:0000256" key="7">
    <source>
        <dbReference type="ARBA" id="ARBA00022840"/>
    </source>
</evidence>
<dbReference type="InterPro" id="IPR057495">
    <property type="entry name" value="AAA_lid_BCS1"/>
</dbReference>
<dbReference type="GO" id="GO:0034551">
    <property type="term" value="P:mitochondrial respiratory chain complex III assembly"/>
    <property type="evidence" value="ECO:0007669"/>
    <property type="project" value="UniProtKB-ARBA"/>
</dbReference>
<evidence type="ECO:0000313" key="16">
    <source>
        <dbReference type="EMBL" id="SDA00785.1"/>
    </source>
</evidence>
<comment type="similarity">
    <text evidence="2">Belongs to the AAA ATPase family. BCS1 subfamily.</text>
</comment>
<keyword evidence="17" id="KW-1185">Reference proteome</keyword>
<dbReference type="SUPFAM" id="SSF52540">
    <property type="entry name" value="P-loop containing nucleoside triphosphate hydrolases"/>
    <property type="match status" value="1"/>
</dbReference>
<organism evidence="16 17">
    <name type="scientific">Microbotryum saponariae</name>
    <dbReference type="NCBI Taxonomy" id="289078"/>
    <lineage>
        <taxon>Eukaryota</taxon>
        <taxon>Fungi</taxon>
        <taxon>Dikarya</taxon>
        <taxon>Basidiomycota</taxon>
        <taxon>Pucciniomycotina</taxon>
        <taxon>Microbotryomycetes</taxon>
        <taxon>Microbotryales</taxon>
        <taxon>Microbotryaceae</taxon>
        <taxon>Microbotryum</taxon>
    </lineage>
</organism>
<dbReference type="Proteomes" id="UP000249723">
    <property type="component" value="Unassembled WGS sequence"/>
</dbReference>
<proteinExistence type="inferred from homology"/>
<evidence type="ECO:0000256" key="12">
    <source>
        <dbReference type="RuleBase" id="RU003651"/>
    </source>
</evidence>
<evidence type="ECO:0000256" key="1">
    <source>
        <dbReference type="ARBA" id="ARBA00004434"/>
    </source>
</evidence>
<dbReference type="GO" id="GO:0016887">
    <property type="term" value="F:ATP hydrolysis activity"/>
    <property type="evidence" value="ECO:0007669"/>
    <property type="project" value="InterPro"/>
</dbReference>
<gene>
    <name evidence="16" type="ORF">BZ3500_MVSOF-1268-A1-R1_CHR9G10839</name>
</gene>
<dbReference type="InterPro" id="IPR027417">
    <property type="entry name" value="P-loop_NTPase"/>
</dbReference>
<evidence type="ECO:0000256" key="13">
    <source>
        <dbReference type="SAM" id="MobiDB-lite"/>
    </source>
</evidence>
<keyword evidence="8" id="KW-1133">Transmembrane helix</keyword>
<protein>
    <submittedName>
        <fullName evidence="16">BZ3500_MvSof-1268-A1-R1_Chr9g10839 protein</fullName>
    </submittedName>
</protein>
<keyword evidence="7 12" id="KW-0067">ATP-binding</keyword>
<dbReference type="Pfam" id="PF00004">
    <property type="entry name" value="AAA"/>
    <property type="match status" value="1"/>
</dbReference>
<evidence type="ECO:0000259" key="14">
    <source>
        <dbReference type="SMART" id="SM00382"/>
    </source>
</evidence>
<dbReference type="InterPro" id="IPR003960">
    <property type="entry name" value="ATPase_AAA_CS"/>
</dbReference>
<feature type="region of interest" description="Disordered" evidence="13">
    <location>
        <begin position="22"/>
        <end position="43"/>
    </location>
</feature>
<dbReference type="OrthoDB" id="10251412at2759"/>
<dbReference type="Gene3D" id="3.40.50.300">
    <property type="entry name" value="P-loop containing nucleotide triphosphate hydrolases"/>
    <property type="match status" value="1"/>
</dbReference>
<evidence type="ECO:0000256" key="10">
    <source>
        <dbReference type="ARBA" id="ARBA00023136"/>
    </source>
</evidence>
<dbReference type="PROSITE" id="PS00674">
    <property type="entry name" value="AAA"/>
    <property type="match status" value="1"/>
</dbReference>
<name>A0A2X0MEX9_9BASI</name>
<feature type="domain" description="BCS1 N-terminal" evidence="15">
    <location>
        <begin position="78"/>
        <end position="270"/>
    </location>
</feature>
<dbReference type="PANTHER" id="PTHR23070">
    <property type="entry name" value="BCS1 AAA-TYPE ATPASE"/>
    <property type="match status" value="1"/>
</dbReference>
<reference evidence="17" key="1">
    <citation type="submission" date="2016-10" db="EMBL/GenBank/DDBJ databases">
        <authorList>
            <person name="Jeantristanb JTB J.-T."/>
            <person name="Ricardo R."/>
        </authorList>
    </citation>
    <scope>NUCLEOTIDE SEQUENCE [LARGE SCALE GENOMIC DNA]</scope>
</reference>
<keyword evidence="5" id="KW-0999">Mitochondrion inner membrane</keyword>
<keyword evidence="6" id="KW-0378">Hydrolase</keyword>
<dbReference type="GO" id="GO:0005743">
    <property type="term" value="C:mitochondrial inner membrane"/>
    <property type="evidence" value="ECO:0007669"/>
    <property type="project" value="UniProtKB-SubCell"/>
</dbReference>
<keyword evidence="3" id="KW-0812">Transmembrane</keyword>
<evidence type="ECO:0000256" key="6">
    <source>
        <dbReference type="ARBA" id="ARBA00022801"/>
    </source>
</evidence>
<dbReference type="InterPro" id="IPR003959">
    <property type="entry name" value="ATPase_AAA_core"/>
</dbReference>
<evidence type="ECO:0000256" key="5">
    <source>
        <dbReference type="ARBA" id="ARBA00022792"/>
    </source>
</evidence>